<feature type="region of interest" description="Disordered" evidence="15">
    <location>
        <begin position="328"/>
        <end position="361"/>
    </location>
</feature>
<evidence type="ECO:0000313" key="17">
    <source>
        <dbReference type="EMBL" id="CRZ10333.1"/>
    </source>
</evidence>
<evidence type="ECO:0000256" key="11">
    <source>
        <dbReference type="ARBA" id="ARBA00047899"/>
    </source>
</evidence>
<dbReference type="EMBL" id="HACM01009891">
    <property type="protein sequence ID" value="CRZ10333.1"/>
    <property type="molecule type" value="Transcribed_RNA"/>
</dbReference>
<evidence type="ECO:0000256" key="13">
    <source>
        <dbReference type="ARBA" id="ARBA00068353"/>
    </source>
</evidence>
<dbReference type="Gene3D" id="1.10.10.10">
    <property type="entry name" value="Winged helix-like DNA-binding domain superfamily/Winged helix DNA-binding domain"/>
    <property type="match status" value="1"/>
</dbReference>
<keyword evidence="5" id="KW-0808">Transferase</keyword>
<dbReference type="InterPro" id="IPR011009">
    <property type="entry name" value="Kinase-like_dom_sf"/>
</dbReference>
<keyword evidence="10" id="KW-0460">Magnesium</keyword>
<evidence type="ECO:0000256" key="15">
    <source>
        <dbReference type="SAM" id="MobiDB-lite"/>
    </source>
</evidence>
<dbReference type="SMART" id="SM00090">
    <property type="entry name" value="RIO"/>
    <property type="match status" value="1"/>
</dbReference>
<comment type="catalytic activity">
    <reaction evidence="12">
        <text>L-seryl-[protein] + ATP = O-phospho-L-seryl-[protein] + ADP + H(+)</text>
        <dbReference type="Rhea" id="RHEA:17989"/>
        <dbReference type="Rhea" id="RHEA-COMP:9863"/>
        <dbReference type="Rhea" id="RHEA-COMP:11604"/>
        <dbReference type="ChEBI" id="CHEBI:15378"/>
        <dbReference type="ChEBI" id="CHEBI:29999"/>
        <dbReference type="ChEBI" id="CHEBI:30616"/>
        <dbReference type="ChEBI" id="CHEBI:83421"/>
        <dbReference type="ChEBI" id="CHEBI:456216"/>
        <dbReference type="EC" id="2.7.11.1"/>
    </reaction>
</comment>
<dbReference type="GO" id="GO:0005524">
    <property type="term" value="F:ATP binding"/>
    <property type="evidence" value="ECO:0007669"/>
    <property type="project" value="UniProtKB-KW"/>
</dbReference>
<dbReference type="SUPFAM" id="SSF56112">
    <property type="entry name" value="Protein kinase-like (PK-like)"/>
    <property type="match status" value="1"/>
</dbReference>
<dbReference type="CDD" id="cd05144">
    <property type="entry name" value="RIO2_C"/>
    <property type="match status" value="1"/>
</dbReference>
<dbReference type="InterPro" id="IPR036388">
    <property type="entry name" value="WH-like_DNA-bd_sf"/>
</dbReference>
<evidence type="ECO:0000256" key="1">
    <source>
        <dbReference type="ARBA" id="ARBA00001946"/>
    </source>
</evidence>
<keyword evidence="7" id="KW-0547">Nucleotide-binding</keyword>
<organism evidence="17">
    <name type="scientific">Spongospora subterranea</name>
    <dbReference type="NCBI Taxonomy" id="70186"/>
    <lineage>
        <taxon>Eukaryota</taxon>
        <taxon>Sar</taxon>
        <taxon>Rhizaria</taxon>
        <taxon>Endomyxa</taxon>
        <taxon>Phytomyxea</taxon>
        <taxon>Plasmodiophorida</taxon>
        <taxon>Plasmodiophoridae</taxon>
        <taxon>Spongospora</taxon>
    </lineage>
</organism>
<dbReference type="GO" id="GO:0030688">
    <property type="term" value="C:preribosome, small subunit precursor"/>
    <property type="evidence" value="ECO:0007669"/>
    <property type="project" value="TreeGrafter"/>
</dbReference>
<dbReference type="InterPro" id="IPR018935">
    <property type="entry name" value="RIO_kinase_CS"/>
</dbReference>
<dbReference type="FunFam" id="1.10.10.10:FF:000053">
    <property type="entry name" value="Serine/threonine-protein kinase RIO2"/>
    <property type="match status" value="1"/>
</dbReference>
<dbReference type="EC" id="2.7.11.1" evidence="3"/>
<comment type="catalytic activity">
    <reaction evidence="11">
        <text>L-threonyl-[protein] + ATP = O-phospho-L-threonyl-[protein] + ADP + H(+)</text>
        <dbReference type="Rhea" id="RHEA:46608"/>
        <dbReference type="Rhea" id="RHEA-COMP:11060"/>
        <dbReference type="Rhea" id="RHEA-COMP:11605"/>
        <dbReference type="ChEBI" id="CHEBI:15378"/>
        <dbReference type="ChEBI" id="CHEBI:30013"/>
        <dbReference type="ChEBI" id="CHEBI:30616"/>
        <dbReference type="ChEBI" id="CHEBI:61977"/>
        <dbReference type="ChEBI" id="CHEBI:456216"/>
        <dbReference type="EC" id="2.7.11.1"/>
    </reaction>
</comment>
<proteinExistence type="inferred from homology"/>
<sequence length="466" mass="52720">MRLDVGMVKYLTREDFRILVAIELGMKNHDLVPAGLIAILSGLPHNAVFRCLGNVHKHKLVFHSRQKCDGYRLTYLGYDYLALRTFVSRGVITGIGRKIGVGKEADVFEVTNDNEDPMVLKLHRLGRTSFRAIKEKRDYLGKRKSASWIYMSRLAATREYSYMQALHSREFPVPKPVDCNRHCILMSKIDGIPLTNVRELGQPGAVFSDLMFLIQRLAEYGLVHGDFNEFNLLCGEQGEVSMIDFPQMISTSHSNAEEQFDRDVNCIRLFFKKRYKFFSDVVPQLLVDAEKRVPLDVELGASGNCGATDQIYHSYLAEVKDVPVYNEDVDNQSDVSSDCEESCANDDESEAGDREDEPKECDLRESSVEEACDALEEINVQDHTLSAETVDPDDEESRTEANIELSAVIPLNSSKGKLSKEDIRARVKCRRERAAVQHSKSIAKASRRCKIKCRQDMKCNISQSLS</sequence>
<accession>A0A0H5R875</accession>
<keyword evidence="9" id="KW-0067">ATP-binding</keyword>
<dbReference type="PROSITE" id="PS01245">
    <property type="entry name" value="RIO1"/>
    <property type="match status" value="1"/>
</dbReference>
<evidence type="ECO:0000256" key="14">
    <source>
        <dbReference type="ARBA" id="ARBA00068837"/>
    </source>
</evidence>
<keyword evidence="4" id="KW-0723">Serine/threonine-protein kinase</keyword>
<evidence type="ECO:0000256" key="8">
    <source>
        <dbReference type="ARBA" id="ARBA00022777"/>
    </source>
</evidence>
<comment type="cofactor">
    <cofactor evidence="1">
        <name>Mg(2+)</name>
        <dbReference type="ChEBI" id="CHEBI:18420"/>
    </cofactor>
</comment>
<evidence type="ECO:0000259" key="16">
    <source>
        <dbReference type="SMART" id="SM00090"/>
    </source>
</evidence>
<feature type="domain" description="RIO kinase" evidence="16">
    <location>
        <begin position="64"/>
        <end position="292"/>
    </location>
</feature>
<evidence type="ECO:0000256" key="6">
    <source>
        <dbReference type="ARBA" id="ARBA00022723"/>
    </source>
</evidence>
<dbReference type="GO" id="GO:0004674">
    <property type="term" value="F:protein serine/threonine kinase activity"/>
    <property type="evidence" value="ECO:0007669"/>
    <property type="project" value="UniProtKB-KW"/>
</dbReference>
<dbReference type="Gene3D" id="3.30.200.20">
    <property type="entry name" value="Phosphorylase Kinase, domain 1"/>
    <property type="match status" value="1"/>
</dbReference>
<dbReference type="GO" id="GO:0030490">
    <property type="term" value="P:maturation of SSU-rRNA"/>
    <property type="evidence" value="ECO:0007669"/>
    <property type="project" value="TreeGrafter"/>
</dbReference>
<evidence type="ECO:0000256" key="7">
    <source>
        <dbReference type="ARBA" id="ARBA00022741"/>
    </source>
</evidence>
<dbReference type="InterPro" id="IPR036390">
    <property type="entry name" value="WH_DNA-bd_sf"/>
</dbReference>
<dbReference type="Pfam" id="PF01163">
    <property type="entry name" value="RIO1"/>
    <property type="match status" value="1"/>
</dbReference>
<dbReference type="Gene3D" id="1.10.510.10">
    <property type="entry name" value="Transferase(Phosphotransferase) domain 1"/>
    <property type="match status" value="1"/>
</dbReference>
<keyword evidence="8" id="KW-0418">Kinase</keyword>
<protein>
    <recommendedName>
        <fullName evidence="13">Serine/threonine-protein kinase RIO2</fullName>
        <ecNumber evidence="3">2.7.11.1</ecNumber>
    </recommendedName>
    <alternativeName>
        <fullName evidence="14">Serine/threonine-protein kinase rio2</fullName>
    </alternativeName>
</protein>
<dbReference type="FunFam" id="3.30.200.20:FF:000052">
    <property type="entry name" value="Serine/threonine-protein kinase RIO2"/>
    <property type="match status" value="1"/>
</dbReference>
<evidence type="ECO:0000256" key="12">
    <source>
        <dbReference type="ARBA" id="ARBA00048679"/>
    </source>
</evidence>
<evidence type="ECO:0000256" key="9">
    <source>
        <dbReference type="ARBA" id="ARBA00022840"/>
    </source>
</evidence>
<reference evidence="17" key="1">
    <citation type="submission" date="2015-04" db="EMBL/GenBank/DDBJ databases">
        <title>The genome sequence of the plant pathogenic Rhizarian Plasmodiophora brassicae reveals insights in its biotrophic life cycle and the origin of chitin synthesis.</title>
        <authorList>
            <person name="Schwelm A."/>
            <person name="Fogelqvist J."/>
            <person name="Knaust A."/>
            <person name="Julke S."/>
            <person name="Lilja T."/>
            <person name="Dhandapani V."/>
            <person name="Bonilla-Rosso G."/>
            <person name="Karlsson M."/>
            <person name="Shevchenko A."/>
            <person name="Choi S.R."/>
            <person name="Kim H.G."/>
            <person name="Park J.Y."/>
            <person name="Lim Y.P."/>
            <person name="Ludwig-Muller J."/>
            <person name="Dixelius C."/>
        </authorList>
    </citation>
    <scope>NUCLEOTIDE SEQUENCE</scope>
    <source>
        <tissue evidence="17">Potato root galls</tissue>
    </source>
</reference>
<dbReference type="PANTHER" id="PTHR45852">
    <property type="entry name" value="SER/THR-PROTEIN KINASE RIO2"/>
    <property type="match status" value="1"/>
</dbReference>
<dbReference type="GO" id="GO:0046872">
    <property type="term" value="F:metal ion binding"/>
    <property type="evidence" value="ECO:0007669"/>
    <property type="project" value="UniProtKB-KW"/>
</dbReference>
<comment type="similarity">
    <text evidence="2">Belongs to the protein kinase superfamily. RIO-type Ser/Thr kinase family.</text>
</comment>
<keyword evidence="6" id="KW-0479">Metal-binding</keyword>
<evidence type="ECO:0000256" key="2">
    <source>
        <dbReference type="ARBA" id="ARBA00009196"/>
    </source>
</evidence>
<dbReference type="PANTHER" id="PTHR45852:SF1">
    <property type="entry name" value="SERINE_THREONINE-PROTEIN KINASE RIO2"/>
    <property type="match status" value="1"/>
</dbReference>
<evidence type="ECO:0000256" key="4">
    <source>
        <dbReference type="ARBA" id="ARBA00022527"/>
    </source>
</evidence>
<dbReference type="GO" id="GO:0005829">
    <property type="term" value="C:cytosol"/>
    <property type="evidence" value="ECO:0007669"/>
    <property type="project" value="TreeGrafter"/>
</dbReference>
<evidence type="ECO:0000256" key="10">
    <source>
        <dbReference type="ARBA" id="ARBA00022842"/>
    </source>
</evidence>
<dbReference type="SUPFAM" id="SSF46785">
    <property type="entry name" value="Winged helix' DNA-binding domain"/>
    <property type="match status" value="1"/>
</dbReference>
<dbReference type="InterPro" id="IPR030484">
    <property type="entry name" value="Rio2"/>
</dbReference>
<dbReference type="Pfam" id="PF09202">
    <property type="entry name" value="Rio2_N"/>
    <property type="match status" value="1"/>
</dbReference>
<dbReference type="InterPro" id="IPR018934">
    <property type="entry name" value="RIO_dom"/>
</dbReference>
<evidence type="ECO:0000256" key="5">
    <source>
        <dbReference type="ARBA" id="ARBA00022679"/>
    </source>
</evidence>
<dbReference type="InterPro" id="IPR000687">
    <property type="entry name" value="RIO_kinase"/>
</dbReference>
<feature type="compositionally biased region" description="Acidic residues" evidence="15">
    <location>
        <begin position="328"/>
        <end position="355"/>
    </location>
</feature>
<dbReference type="AlphaFoldDB" id="A0A0H5R875"/>
<name>A0A0H5R875_9EUKA</name>
<dbReference type="GO" id="GO:0005634">
    <property type="term" value="C:nucleus"/>
    <property type="evidence" value="ECO:0007669"/>
    <property type="project" value="TreeGrafter"/>
</dbReference>
<evidence type="ECO:0000256" key="3">
    <source>
        <dbReference type="ARBA" id="ARBA00012513"/>
    </source>
</evidence>
<dbReference type="InterPro" id="IPR015285">
    <property type="entry name" value="RIO2_wHTH_N"/>
</dbReference>